<dbReference type="Pfam" id="PF00155">
    <property type="entry name" value="Aminotran_1_2"/>
    <property type="match status" value="1"/>
</dbReference>
<dbReference type="GO" id="GO:0030170">
    <property type="term" value="F:pyridoxal phosphate binding"/>
    <property type="evidence" value="ECO:0007669"/>
    <property type="project" value="InterPro"/>
</dbReference>
<dbReference type="Gene3D" id="3.40.640.10">
    <property type="entry name" value="Type I PLP-dependent aspartate aminotransferase-like (Major domain)"/>
    <property type="match status" value="1"/>
</dbReference>
<dbReference type="eggNOG" id="COG1167">
    <property type="taxonomic scope" value="Bacteria"/>
</dbReference>
<evidence type="ECO:0000313" key="7">
    <source>
        <dbReference type="Proteomes" id="UP000075816"/>
    </source>
</evidence>
<dbReference type="SMART" id="SM00345">
    <property type="entry name" value="HTH_GNTR"/>
    <property type="match status" value="1"/>
</dbReference>
<keyword evidence="6" id="KW-0032">Aminotransferase</keyword>
<dbReference type="PROSITE" id="PS50949">
    <property type="entry name" value="HTH_GNTR"/>
    <property type="match status" value="1"/>
</dbReference>
<dbReference type="PANTHER" id="PTHR46577:SF1">
    <property type="entry name" value="HTH-TYPE TRANSCRIPTIONAL REGULATORY PROTEIN GABR"/>
    <property type="match status" value="1"/>
</dbReference>
<sequence>MKTKIIRDPGHKISMQLYEILKEDILQNHWKENSKFYSIRQVSIKFEVNLNTVLKVFQTLEEEGYLYSIKGKGCFIKKGYHLDVNERMTPILNTFRFGQNTREQEINFSNGAPPKEYFPIEAYKTILAEILTDVEGSKNLLGYQNIQGLESLRQELARFVKQYGIFVSKDNIIICSGTQNALQLISTSLGTLPRKTVLLSNPTYQNAVHILESSCNIENIDLQSDGWDMRSLEEILQSKKIHLVYVMTNFQNPTGISWSIAKKKKLLEFASKYDFYIIEDDCFADFYYEKKRTKPMKALDKEGRVLYLKTFSKVVMPGIGLAMLIPPKNFVEKCSIHKYFIDTTTSGIHQKFLELFLKRGLLEQHLDQLREILGKRMKYMVEILQKIPHLRILHIPKGGFFLWIELANYIDGEKFYYKCRLRGLSILPGFIFYSDKKNSCKIRISIVSSSFEEMKAGFQIIQDILEHCEGVNNEIRLP</sequence>
<comment type="similarity">
    <text evidence="1">In the C-terminal section; belongs to the class-I pyridoxal-phosphate-dependent aminotransferase family.</text>
</comment>
<dbReference type="AlphaFoldDB" id="A0A170MW93"/>
<dbReference type="SUPFAM" id="SSF53383">
    <property type="entry name" value="PLP-dependent transferases"/>
    <property type="match status" value="1"/>
</dbReference>
<evidence type="ECO:0000256" key="4">
    <source>
        <dbReference type="ARBA" id="ARBA00023125"/>
    </source>
</evidence>
<protein>
    <submittedName>
        <fullName evidence="6">Aminotransferase class I</fullName>
    </submittedName>
</protein>
<dbReference type="CDD" id="cd00609">
    <property type="entry name" value="AAT_like"/>
    <property type="match status" value="1"/>
</dbReference>
<comment type="caution">
    <text evidence="6">The sequence shown here is derived from an EMBL/GenBank/DDBJ whole genome shotgun (WGS) entry which is preliminary data.</text>
</comment>
<evidence type="ECO:0000256" key="3">
    <source>
        <dbReference type="ARBA" id="ARBA00023015"/>
    </source>
</evidence>
<reference evidence="6 7" key="1">
    <citation type="submission" date="2016-03" db="EMBL/GenBank/DDBJ databases">
        <title>Comparative genomics of human isolates of Fusobacterium necrophorum.</title>
        <authorList>
            <person name="Jensen A."/>
            <person name="Bank S."/>
            <person name="Andersen P.S."/>
            <person name="Kristensen L.H."/>
            <person name="Prag J."/>
        </authorList>
    </citation>
    <scope>NUCLEOTIDE SEQUENCE [LARGE SCALE GENOMIC DNA]</scope>
    <source>
        <strain evidence="6 7">LS_1264</strain>
    </source>
</reference>
<proteinExistence type="inferred from homology"/>
<keyword evidence="2" id="KW-0663">Pyridoxal phosphate</keyword>
<evidence type="ECO:0000256" key="5">
    <source>
        <dbReference type="ARBA" id="ARBA00023163"/>
    </source>
</evidence>
<dbReference type="GO" id="GO:0003677">
    <property type="term" value="F:DNA binding"/>
    <property type="evidence" value="ECO:0007669"/>
    <property type="project" value="UniProtKB-KW"/>
</dbReference>
<dbReference type="InterPro" id="IPR051446">
    <property type="entry name" value="HTH_trans_reg/aminotransferase"/>
</dbReference>
<keyword evidence="3" id="KW-0805">Transcription regulation</keyword>
<evidence type="ECO:0000256" key="2">
    <source>
        <dbReference type="ARBA" id="ARBA00022898"/>
    </source>
</evidence>
<dbReference type="PANTHER" id="PTHR46577">
    <property type="entry name" value="HTH-TYPE TRANSCRIPTIONAL REGULATORY PROTEIN GABR"/>
    <property type="match status" value="1"/>
</dbReference>
<accession>A0A170MW93</accession>
<dbReference type="KEGG" id="fnf:BSQ88_01000"/>
<name>A0A170MW93_9FUSO</name>
<gene>
    <name evidence="6" type="ORF">A2J07_05890</name>
</gene>
<keyword evidence="4" id="KW-0238">DNA-binding</keyword>
<dbReference type="SUPFAM" id="SSF46785">
    <property type="entry name" value="Winged helix' DNA-binding domain"/>
    <property type="match status" value="1"/>
</dbReference>
<dbReference type="Gene3D" id="3.90.1150.10">
    <property type="entry name" value="Aspartate Aminotransferase, domain 1"/>
    <property type="match status" value="1"/>
</dbReference>
<dbReference type="Proteomes" id="UP000075816">
    <property type="component" value="Unassembled WGS sequence"/>
</dbReference>
<dbReference type="Pfam" id="PF00392">
    <property type="entry name" value="GntR"/>
    <property type="match status" value="1"/>
</dbReference>
<dbReference type="EMBL" id="LVEA01000042">
    <property type="protein sequence ID" value="KYL03585.1"/>
    <property type="molecule type" value="Genomic_DNA"/>
</dbReference>
<dbReference type="InterPro" id="IPR036388">
    <property type="entry name" value="WH-like_DNA-bd_sf"/>
</dbReference>
<evidence type="ECO:0000313" key="6">
    <source>
        <dbReference type="EMBL" id="KYL03585.1"/>
    </source>
</evidence>
<organism evidence="6 7">
    <name type="scientific">Fusobacterium necrophorum subsp. funduliforme</name>
    <dbReference type="NCBI Taxonomy" id="143387"/>
    <lineage>
        <taxon>Bacteria</taxon>
        <taxon>Fusobacteriati</taxon>
        <taxon>Fusobacteriota</taxon>
        <taxon>Fusobacteriia</taxon>
        <taxon>Fusobacteriales</taxon>
        <taxon>Fusobacteriaceae</taxon>
        <taxon>Fusobacterium</taxon>
    </lineage>
</organism>
<evidence type="ECO:0000256" key="1">
    <source>
        <dbReference type="ARBA" id="ARBA00005384"/>
    </source>
</evidence>
<keyword evidence="5" id="KW-0804">Transcription</keyword>
<dbReference type="GeneID" id="75074793"/>
<dbReference type="GO" id="GO:0003700">
    <property type="term" value="F:DNA-binding transcription factor activity"/>
    <property type="evidence" value="ECO:0007669"/>
    <property type="project" value="InterPro"/>
</dbReference>
<dbReference type="InterPro" id="IPR004839">
    <property type="entry name" value="Aminotransferase_I/II_large"/>
</dbReference>
<dbReference type="InterPro" id="IPR015422">
    <property type="entry name" value="PyrdxlP-dep_Trfase_small"/>
</dbReference>
<dbReference type="GO" id="GO:0008483">
    <property type="term" value="F:transaminase activity"/>
    <property type="evidence" value="ECO:0007669"/>
    <property type="project" value="UniProtKB-KW"/>
</dbReference>
<dbReference type="InterPro" id="IPR015421">
    <property type="entry name" value="PyrdxlP-dep_Trfase_major"/>
</dbReference>
<dbReference type="InterPro" id="IPR036390">
    <property type="entry name" value="WH_DNA-bd_sf"/>
</dbReference>
<dbReference type="InterPro" id="IPR015424">
    <property type="entry name" value="PyrdxlP-dep_Trfase"/>
</dbReference>
<dbReference type="Gene3D" id="1.10.10.10">
    <property type="entry name" value="Winged helix-like DNA-binding domain superfamily/Winged helix DNA-binding domain"/>
    <property type="match status" value="1"/>
</dbReference>
<dbReference type="RefSeq" id="WP_005957559.1">
    <property type="nucleotide sequence ID" value="NZ_CAXOUE010000023.1"/>
</dbReference>
<keyword evidence="6" id="KW-0808">Transferase</keyword>
<dbReference type="CDD" id="cd07377">
    <property type="entry name" value="WHTH_GntR"/>
    <property type="match status" value="1"/>
</dbReference>
<dbReference type="InterPro" id="IPR000524">
    <property type="entry name" value="Tscrpt_reg_HTH_GntR"/>
</dbReference>